<gene>
    <name evidence="1" type="ORF">PILCRDRAFT_84588</name>
</gene>
<proteinExistence type="predicted"/>
<reference evidence="1 2" key="1">
    <citation type="submission" date="2014-04" db="EMBL/GenBank/DDBJ databases">
        <authorList>
            <consortium name="DOE Joint Genome Institute"/>
            <person name="Kuo A."/>
            <person name="Tarkka M."/>
            <person name="Buscot F."/>
            <person name="Kohler A."/>
            <person name="Nagy L.G."/>
            <person name="Floudas D."/>
            <person name="Copeland A."/>
            <person name="Barry K.W."/>
            <person name="Cichocki N."/>
            <person name="Veneault-Fourrey C."/>
            <person name="LaButti K."/>
            <person name="Lindquist E.A."/>
            <person name="Lipzen A."/>
            <person name="Lundell T."/>
            <person name="Morin E."/>
            <person name="Murat C."/>
            <person name="Sun H."/>
            <person name="Tunlid A."/>
            <person name="Henrissat B."/>
            <person name="Grigoriev I.V."/>
            <person name="Hibbett D.S."/>
            <person name="Martin F."/>
            <person name="Nordberg H.P."/>
            <person name="Cantor M.N."/>
            <person name="Hua S.X."/>
        </authorList>
    </citation>
    <scope>NUCLEOTIDE SEQUENCE [LARGE SCALE GENOMIC DNA]</scope>
    <source>
        <strain evidence="1 2">F 1598</strain>
    </source>
</reference>
<organism evidence="1 2">
    <name type="scientific">Piloderma croceum (strain F 1598)</name>
    <dbReference type="NCBI Taxonomy" id="765440"/>
    <lineage>
        <taxon>Eukaryota</taxon>
        <taxon>Fungi</taxon>
        <taxon>Dikarya</taxon>
        <taxon>Basidiomycota</taxon>
        <taxon>Agaricomycotina</taxon>
        <taxon>Agaricomycetes</taxon>
        <taxon>Agaricomycetidae</taxon>
        <taxon>Atheliales</taxon>
        <taxon>Atheliaceae</taxon>
        <taxon>Piloderma</taxon>
    </lineage>
</organism>
<dbReference type="HOGENOM" id="CLU_2134448_0_0_1"/>
<dbReference type="Proteomes" id="UP000054166">
    <property type="component" value="Unassembled WGS sequence"/>
</dbReference>
<dbReference type="AlphaFoldDB" id="A0A0C3G0B6"/>
<dbReference type="InParanoid" id="A0A0C3G0B6"/>
<name>A0A0C3G0B6_PILCF</name>
<evidence type="ECO:0000313" key="1">
    <source>
        <dbReference type="EMBL" id="KIM89610.1"/>
    </source>
</evidence>
<evidence type="ECO:0000313" key="2">
    <source>
        <dbReference type="Proteomes" id="UP000054166"/>
    </source>
</evidence>
<protein>
    <submittedName>
        <fullName evidence="1">Uncharacterized protein</fullName>
    </submittedName>
</protein>
<reference evidence="2" key="2">
    <citation type="submission" date="2015-01" db="EMBL/GenBank/DDBJ databases">
        <title>Evolutionary Origins and Diversification of the Mycorrhizal Mutualists.</title>
        <authorList>
            <consortium name="DOE Joint Genome Institute"/>
            <consortium name="Mycorrhizal Genomics Consortium"/>
            <person name="Kohler A."/>
            <person name="Kuo A."/>
            <person name="Nagy L.G."/>
            <person name="Floudas D."/>
            <person name="Copeland A."/>
            <person name="Barry K.W."/>
            <person name="Cichocki N."/>
            <person name="Veneault-Fourrey C."/>
            <person name="LaButti K."/>
            <person name="Lindquist E.A."/>
            <person name="Lipzen A."/>
            <person name="Lundell T."/>
            <person name="Morin E."/>
            <person name="Murat C."/>
            <person name="Riley R."/>
            <person name="Ohm R."/>
            <person name="Sun H."/>
            <person name="Tunlid A."/>
            <person name="Henrissat B."/>
            <person name="Grigoriev I.V."/>
            <person name="Hibbett D.S."/>
            <person name="Martin F."/>
        </authorList>
    </citation>
    <scope>NUCLEOTIDE SEQUENCE [LARGE SCALE GENOMIC DNA]</scope>
    <source>
        <strain evidence="2">F 1598</strain>
    </source>
</reference>
<dbReference type="EMBL" id="KN832974">
    <property type="protein sequence ID" value="KIM89610.1"/>
    <property type="molecule type" value="Genomic_DNA"/>
</dbReference>
<sequence length="113" mass="13056">MLLVNSVNACIRLWWEVDTGERQIRNFRSPKIIAQIDFLHSRIETLVTVYQLEKFDGSNATNHVELEETERSHLQALWVSASPQDWSLGLQIHTGIDILHPEFGSTLQFRNTP</sequence>
<accession>A0A0C3G0B6</accession>
<keyword evidence="2" id="KW-1185">Reference proteome</keyword>